<sequence length="146" mass="16704">MSSNAKRQIRSAVVQLSINLTLNFGTFLPYYYSSRTSAILGFSVRPPSVVEILHCALFHRMSLNLSSNNFVTTEPELHHTIEDCNCSLQKSLDQMIIWLLELAQICRHFSMQSFGFHECQLQWPIEIQDGVNAMSATVKIQRLWSP</sequence>
<gene>
    <name evidence="1" type="ORF">MRB53_014942</name>
</gene>
<dbReference type="Proteomes" id="UP001234297">
    <property type="component" value="Chromosome 4"/>
</dbReference>
<evidence type="ECO:0000313" key="1">
    <source>
        <dbReference type="EMBL" id="KAJ8618756.1"/>
    </source>
</evidence>
<dbReference type="EMBL" id="CM056812">
    <property type="protein sequence ID" value="KAJ8618756.1"/>
    <property type="molecule type" value="Genomic_DNA"/>
</dbReference>
<keyword evidence="2" id="KW-1185">Reference proteome</keyword>
<reference evidence="1 2" key="1">
    <citation type="journal article" date="2022" name="Hortic Res">
        <title>A haplotype resolved chromosomal level avocado genome allows analysis of novel avocado genes.</title>
        <authorList>
            <person name="Nath O."/>
            <person name="Fletcher S.J."/>
            <person name="Hayward A."/>
            <person name="Shaw L.M."/>
            <person name="Masouleh A.K."/>
            <person name="Furtado A."/>
            <person name="Henry R.J."/>
            <person name="Mitter N."/>
        </authorList>
    </citation>
    <scope>NUCLEOTIDE SEQUENCE [LARGE SCALE GENOMIC DNA]</scope>
    <source>
        <strain evidence="2">cv. Hass</strain>
    </source>
</reference>
<proteinExistence type="predicted"/>
<organism evidence="1 2">
    <name type="scientific">Persea americana</name>
    <name type="common">Avocado</name>
    <dbReference type="NCBI Taxonomy" id="3435"/>
    <lineage>
        <taxon>Eukaryota</taxon>
        <taxon>Viridiplantae</taxon>
        <taxon>Streptophyta</taxon>
        <taxon>Embryophyta</taxon>
        <taxon>Tracheophyta</taxon>
        <taxon>Spermatophyta</taxon>
        <taxon>Magnoliopsida</taxon>
        <taxon>Magnoliidae</taxon>
        <taxon>Laurales</taxon>
        <taxon>Lauraceae</taxon>
        <taxon>Persea</taxon>
    </lineage>
</organism>
<name>A0ACC2KCL6_PERAE</name>
<accession>A0ACC2KCL6</accession>
<comment type="caution">
    <text evidence="1">The sequence shown here is derived from an EMBL/GenBank/DDBJ whole genome shotgun (WGS) entry which is preliminary data.</text>
</comment>
<protein>
    <submittedName>
        <fullName evidence="1">Uncharacterized protein</fullName>
    </submittedName>
</protein>
<evidence type="ECO:0000313" key="2">
    <source>
        <dbReference type="Proteomes" id="UP001234297"/>
    </source>
</evidence>